<evidence type="ECO:0000313" key="2">
    <source>
        <dbReference type="Proteomes" id="UP000180098"/>
    </source>
</evidence>
<gene>
    <name evidence="1" type="ORF">BKP35_05205</name>
</gene>
<reference evidence="1 2" key="1">
    <citation type="submission" date="2016-10" db="EMBL/GenBank/DDBJ databases">
        <title>Draft genome sequences of four alkaliphilic bacteria belonging to the Anaerobacillus genus.</title>
        <authorList>
            <person name="Bassil N.M."/>
            <person name="Lloyd J.R."/>
        </authorList>
    </citation>
    <scope>NUCLEOTIDE SEQUENCE [LARGE SCALE GENOMIC DNA]</scope>
    <source>
        <strain evidence="1 2">DSM 15340</strain>
    </source>
</reference>
<evidence type="ECO:0000313" key="1">
    <source>
        <dbReference type="EMBL" id="OIJ15247.1"/>
    </source>
</evidence>
<dbReference type="Proteomes" id="UP000180098">
    <property type="component" value="Unassembled WGS sequence"/>
</dbReference>
<organism evidence="1 2">
    <name type="scientific">Anaerobacillus arseniciselenatis</name>
    <dbReference type="NCBI Taxonomy" id="85682"/>
    <lineage>
        <taxon>Bacteria</taxon>
        <taxon>Bacillati</taxon>
        <taxon>Bacillota</taxon>
        <taxon>Bacilli</taxon>
        <taxon>Bacillales</taxon>
        <taxon>Bacillaceae</taxon>
        <taxon>Anaerobacillus</taxon>
    </lineage>
</organism>
<name>A0A1S2LUA2_9BACI</name>
<sequence length="305" mass="35135">MKHFKIIVVVALMISLIINVRVLSKMGDLENRVNSISNSQIDIKRSVDHQSSHFNNTLQEFKREQSWISAIGTDIDTEKLDNGQPTIHFNWQVKELLRDSEVNFHYKFGEDEHYERVPAVDVGDGLFEASISVDIPLEPQWFTNVSRSRAKSANEMEVELMVEEKARYDIHKNQLYYYVTVSNEELVKSDDIKTTDLGYLGTRYYGVLESMVDFHGDGYNISVIAPPLYDDKGITLQEVSVMKYNNGVLVAEDNLELSESNTNTGPEQPLRFQKNFNDDQFEFTSLVFKVVYNNGATFEREVYIE</sequence>
<keyword evidence="2" id="KW-1185">Reference proteome</keyword>
<comment type="caution">
    <text evidence="1">The sequence shown here is derived from an EMBL/GenBank/DDBJ whole genome shotgun (WGS) entry which is preliminary data.</text>
</comment>
<dbReference type="EMBL" id="MLQQ01000002">
    <property type="protein sequence ID" value="OIJ15247.1"/>
    <property type="molecule type" value="Genomic_DNA"/>
</dbReference>
<dbReference type="AlphaFoldDB" id="A0A1S2LUA2"/>
<accession>A0A1S2LUA2</accession>
<dbReference type="RefSeq" id="WP_071312351.1">
    <property type="nucleotide sequence ID" value="NZ_MLQQ01000002.1"/>
</dbReference>
<protein>
    <submittedName>
        <fullName evidence="1">Uncharacterized protein</fullName>
    </submittedName>
</protein>
<proteinExistence type="predicted"/>
<dbReference type="OrthoDB" id="2800840at2"/>